<accession>A0A8J5TLH4</accession>
<comment type="caution">
    <text evidence="2">The sequence shown here is derived from an EMBL/GenBank/DDBJ whole genome shotgun (WGS) entry which is preliminary data.</text>
</comment>
<reference evidence="2" key="1">
    <citation type="journal article" date="2021" name="Sci. Adv.">
        <title>The American lobster genome reveals insights on longevity, neural, and immune adaptations.</title>
        <authorList>
            <person name="Polinski J.M."/>
            <person name="Zimin A.V."/>
            <person name="Clark K.F."/>
            <person name="Kohn A.B."/>
            <person name="Sadowski N."/>
            <person name="Timp W."/>
            <person name="Ptitsyn A."/>
            <person name="Khanna P."/>
            <person name="Romanova D.Y."/>
            <person name="Williams P."/>
            <person name="Greenwood S.J."/>
            <person name="Moroz L.L."/>
            <person name="Walt D.R."/>
            <person name="Bodnar A.G."/>
        </authorList>
    </citation>
    <scope>NUCLEOTIDE SEQUENCE</scope>
    <source>
        <strain evidence="2">GMGI-L3</strain>
    </source>
</reference>
<proteinExistence type="predicted"/>
<dbReference type="EMBL" id="JAHLQT010000697">
    <property type="protein sequence ID" value="KAG7178199.1"/>
    <property type="molecule type" value="Genomic_DNA"/>
</dbReference>
<protein>
    <submittedName>
        <fullName evidence="2">Uncharacterized protein</fullName>
    </submittedName>
</protein>
<feature type="region of interest" description="Disordered" evidence="1">
    <location>
        <begin position="77"/>
        <end position="97"/>
    </location>
</feature>
<gene>
    <name evidence="2" type="ORF">Hamer_G003999</name>
</gene>
<evidence type="ECO:0000313" key="2">
    <source>
        <dbReference type="EMBL" id="KAG7178199.1"/>
    </source>
</evidence>
<name>A0A8J5TLH4_HOMAM</name>
<evidence type="ECO:0000256" key="1">
    <source>
        <dbReference type="SAM" id="MobiDB-lite"/>
    </source>
</evidence>
<keyword evidence="3" id="KW-1185">Reference proteome</keyword>
<dbReference type="AlphaFoldDB" id="A0A8J5TLH4"/>
<evidence type="ECO:0000313" key="3">
    <source>
        <dbReference type="Proteomes" id="UP000747542"/>
    </source>
</evidence>
<organism evidence="2 3">
    <name type="scientific">Homarus americanus</name>
    <name type="common">American lobster</name>
    <dbReference type="NCBI Taxonomy" id="6706"/>
    <lineage>
        <taxon>Eukaryota</taxon>
        <taxon>Metazoa</taxon>
        <taxon>Ecdysozoa</taxon>
        <taxon>Arthropoda</taxon>
        <taxon>Crustacea</taxon>
        <taxon>Multicrustacea</taxon>
        <taxon>Malacostraca</taxon>
        <taxon>Eumalacostraca</taxon>
        <taxon>Eucarida</taxon>
        <taxon>Decapoda</taxon>
        <taxon>Pleocyemata</taxon>
        <taxon>Astacidea</taxon>
        <taxon>Nephropoidea</taxon>
        <taxon>Nephropidae</taxon>
        <taxon>Homarus</taxon>
    </lineage>
</organism>
<dbReference type="Proteomes" id="UP000747542">
    <property type="component" value="Unassembled WGS sequence"/>
</dbReference>
<sequence>MQWTELLRHGIRLMLKQCYTHGSLCSLTPRKVVRDNPSQQRSQSQHWDFRLFGLKICKKSLVNISSNQQLKKCCRRMKNKKNSNHHQEDDVKPGEPTTRQLTELLTNIACIDKQLQ</sequence>